<feature type="transmembrane region" description="Helical" evidence="6">
    <location>
        <begin position="94"/>
        <end position="113"/>
    </location>
</feature>
<proteinExistence type="predicted"/>
<evidence type="ECO:0000313" key="9">
    <source>
        <dbReference type="Proteomes" id="UP000053617"/>
    </source>
</evidence>
<feature type="transmembrane region" description="Helical" evidence="6">
    <location>
        <begin position="394"/>
        <end position="415"/>
    </location>
</feature>
<keyword evidence="2" id="KW-0813">Transport</keyword>
<name>A0A0D2IX04_9EURO</name>
<keyword evidence="4 6" id="KW-1133">Transmembrane helix</keyword>
<dbReference type="InterPro" id="IPR020846">
    <property type="entry name" value="MFS_dom"/>
</dbReference>
<comment type="subcellular location">
    <subcellularLocation>
        <location evidence="1">Membrane</location>
        <topology evidence="1">Multi-pass membrane protein</topology>
    </subcellularLocation>
</comment>
<dbReference type="InterPro" id="IPR011701">
    <property type="entry name" value="MFS"/>
</dbReference>
<sequence length="473" mass="51606">MASKEEASAHIEKALVQSVPTSMFNDDEQTPNTTLQDWTPEEEKALVSNISAAYIAGMDVDIGLAIGYSISLLVFFIGYALFELPSNLVIRRVGARIWLPFLVVIWGAAVLGMGFVHHWYALAILRAILGVFEAGFFPGAVYIIASWYRQFETAKRISFYMSALLTSGFGPIAAYALSLIRMGDGTYRQGWRWIFIIEGAVTMAAGLVAPFFLVECKLIKCFSSRKGHIPVGATKAHRHGSLTIESSNSKTETSVSERVSPNAHGLENTGYPSSFQYFVAADSVYALAYFQPIILRSGMGFSYALSQILSSPPYVFAIIMSLTTVWVSDKIQMRWPIICGQCIVAIVGLLIVLYATPPGVRYFGLFLAVFGSQANGPAFLAYGQNQTAMLDKRGVVAAAMISVGAAGGVCGSTIFRSQDAPRYLPGMWTTIALQMATCVLSFCTSMYLKRQNRLADEGKRPALEGVEGFRYAP</sequence>
<keyword evidence="5 6" id="KW-0472">Membrane</keyword>
<feature type="transmembrane region" description="Helical" evidence="6">
    <location>
        <begin position="190"/>
        <end position="214"/>
    </location>
</feature>
<dbReference type="PROSITE" id="PS50850">
    <property type="entry name" value="MFS"/>
    <property type="match status" value="1"/>
</dbReference>
<dbReference type="PANTHER" id="PTHR43791">
    <property type="entry name" value="PERMEASE-RELATED"/>
    <property type="match status" value="1"/>
</dbReference>
<dbReference type="InterPro" id="IPR036259">
    <property type="entry name" value="MFS_trans_sf"/>
</dbReference>
<feature type="transmembrane region" description="Helical" evidence="6">
    <location>
        <begin position="335"/>
        <end position="356"/>
    </location>
</feature>
<dbReference type="Pfam" id="PF07690">
    <property type="entry name" value="MFS_1"/>
    <property type="match status" value="1"/>
</dbReference>
<protein>
    <recommendedName>
        <fullName evidence="7">Major facilitator superfamily (MFS) profile domain-containing protein</fullName>
    </recommendedName>
</protein>
<dbReference type="EMBL" id="KN847476">
    <property type="protein sequence ID" value="KIX07901.1"/>
    <property type="molecule type" value="Genomic_DNA"/>
</dbReference>
<evidence type="ECO:0000256" key="6">
    <source>
        <dbReference type="SAM" id="Phobius"/>
    </source>
</evidence>
<feature type="transmembrane region" description="Helical" evidence="6">
    <location>
        <begin position="427"/>
        <end position="448"/>
    </location>
</feature>
<dbReference type="GO" id="GO:0016020">
    <property type="term" value="C:membrane"/>
    <property type="evidence" value="ECO:0007669"/>
    <property type="project" value="UniProtKB-SubCell"/>
</dbReference>
<evidence type="ECO:0000256" key="4">
    <source>
        <dbReference type="ARBA" id="ARBA00022989"/>
    </source>
</evidence>
<keyword evidence="9" id="KW-1185">Reference proteome</keyword>
<dbReference type="VEuPathDB" id="FungiDB:Z518_02555"/>
<feature type="transmembrane region" description="Helical" evidence="6">
    <location>
        <begin position="62"/>
        <end position="82"/>
    </location>
</feature>
<dbReference type="PANTHER" id="PTHR43791:SF47">
    <property type="entry name" value="MAJOR FACILITATOR SUPERFAMILY (MFS) PROFILE DOMAIN-CONTAINING PROTEIN-RELATED"/>
    <property type="match status" value="1"/>
</dbReference>
<dbReference type="Gene3D" id="1.20.1250.20">
    <property type="entry name" value="MFS general substrate transporter like domains"/>
    <property type="match status" value="2"/>
</dbReference>
<evidence type="ECO:0000256" key="1">
    <source>
        <dbReference type="ARBA" id="ARBA00004141"/>
    </source>
</evidence>
<dbReference type="HOGENOM" id="CLU_001265_0_1_1"/>
<evidence type="ECO:0000256" key="2">
    <source>
        <dbReference type="ARBA" id="ARBA00022448"/>
    </source>
</evidence>
<feature type="transmembrane region" description="Helical" evidence="6">
    <location>
        <begin position="119"/>
        <end position="145"/>
    </location>
</feature>
<feature type="transmembrane region" description="Helical" evidence="6">
    <location>
        <begin position="284"/>
        <end position="305"/>
    </location>
</feature>
<dbReference type="GO" id="GO:0022857">
    <property type="term" value="F:transmembrane transporter activity"/>
    <property type="evidence" value="ECO:0007669"/>
    <property type="project" value="InterPro"/>
</dbReference>
<evidence type="ECO:0000256" key="5">
    <source>
        <dbReference type="ARBA" id="ARBA00023136"/>
    </source>
</evidence>
<gene>
    <name evidence="8" type="ORF">Z518_02555</name>
</gene>
<feature type="transmembrane region" description="Helical" evidence="6">
    <location>
        <begin position="362"/>
        <end position="382"/>
    </location>
</feature>
<dbReference type="STRING" id="1442369.A0A0D2IX04"/>
<dbReference type="OrthoDB" id="3639251at2759"/>
<evidence type="ECO:0000259" key="7">
    <source>
        <dbReference type="PROSITE" id="PS50850"/>
    </source>
</evidence>
<dbReference type="Proteomes" id="UP000053617">
    <property type="component" value="Unassembled WGS sequence"/>
</dbReference>
<dbReference type="FunFam" id="1.20.1250.20:FF:000013">
    <property type="entry name" value="MFS general substrate transporter"/>
    <property type="match status" value="1"/>
</dbReference>
<dbReference type="RefSeq" id="XP_013275037.1">
    <property type="nucleotide sequence ID" value="XM_013419583.1"/>
</dbReference>
<dbReference type="SUPFAM" id="SSF103473">
    <property type="entry name" value="MFS general substrate transporter"/>
    <property type="match status" value="1"/>
</dbReference>
<reference evidence="8 9" key="1">
    <citation type="submission" date="2015-01" db="EMBL/GenBank/DDBJ databases">
        <title>The Genome Sequence of Rhinocladiella mackenzie CBS 650.93.</title>
        <authorList>
            <consortium name="The Broad Institute Genomics Platform"/>
            <person name="Cuomo C."/>
            <person name="de Hoog S."/>
            <person name="Gorbushina A."/>
            <person name="Stielow B."/>
            <person name="Teixiera M."/>
            <person name="Abouelleil A."/>
            <person name="Chapman S.B."/>
            <person name="Priest M."/>
            <person name="Young S.K."/>
            <person name="Wortman J."/>
            <person name="Nusbaum C."/>
            <person name="Birren B."/>
        </authorList>
    </citation>
    <scope>NUCLEOTIDE SEQUENCE [LARGE SCALE GENOMIC DNA]</scope>
    <source>
        <strain evidence="8 9">CBS 650.93</strain>
    </source>
</reference>
<keyword evidence="3 6" id="KW-0812">Transmembrane</keyword>
<dbReference type="AlphaFoldDB" id="A0A0D2IX04"/>
<feature type="transmembrane region" description="Helical" evidence="6">
    <location>
        <begin position="157"/>
        <end position="178"/>
    </location>
</feature>
<dbReference type="GeneID" id="25290626"/>
<evidence type="ECO:0000313" key="8">
    <source>
        <dbReference type="EMBL" id="KIX07901.1"/>
    </source>
</evidence>
<evidence type="ECO:0000256" key="3">
    <source>
        <dbReference type="ARBA" id="ARBA00022692"/>
    </source>
</evidence>
<accession>A0A0D2IX04</accession>
<feature type="domain" description="Major facilitator superfamily (MFS) profile" evidence="7">
    <location>
        <begin position="1"/>
        <end position="453"/>
    </location>
</feature>
<feature type="transmembrane region" description="Helical" evidence="6">
    <location>
        <begin position="311"/>
        <end position="328"/>
    </location>
</feature>
<organism evidence="8 9">
    <name type="scientific">Rhinocladiella mackenziei CBS 650.93</name>
    <dbReference type="NCBI Taxonomy" id="1442369"/>
    <lineage>
        <taxon>Eukaryota</taxon>
        <taxon>Fungi</taxon>
        <taxon>Dikarya</taxon>
        <taxon>Ascomycota</taxon>
        <taxon>Pezizomycotina</taxon>
        <taxon>Eurotiomycetes</taxon>
        <taxon>Chaetothyriomycetidae</taxon>
        <taxon>Chaetothyriales</taxon>
        <taxon>Herpotrichiellaceae</taxon>
        <taxon>Rhinocladiella</taxon>
    </lineage>
</organism>